<keyword evidence="8" id="KW-1185">Reference proteome</keyword>
<feature type="domain" description="D-isomer specific 2-hydroxyacid dehydrogenase catalytic" evidence="5">
    <location>
        <begin position="47"/>
        <end position="322"/>
    </location>
</feature>
<evidence type="ECO:0000256" key="3">
    <source>
        <dbReference type="ARBA" id="ARBA00023027"/>
    </source>
</evidence>
<feature type="domain" description="D-isomer specific 2-hydroxyacid dehydrogenase NAD-binding" evidence="6">
    <location>
        <begin position="120"/>
        <end position="290"/>
    </location>
</feature>
<comment type="similarity">
    <text evidence="1 4">Belongs to the D-isomer specific 2-hydroxyacid dehydrogenase family.</text>
</comment>
<dbReference type="PANTHER" id="PTHR42789:SF1">
    <property type="entry name" value="D-ISOMER SPECIFIC 2-HYDROXYACID DEHYDROGENASE FAMILY PROTEIN (AFU_ORTHOLOGUE AFUA_6G10090)"/>
    <property type="match status" value="1"/>
</dbReference>
<dbReference type="SUPFAM" id="SSF52283">
    <property type="entry name" value="Formate/glycerate dehydrogenase catalytic domain-like"/>
    <property type="match status" value="1"/>
</dbReference>
<keyword evidence="3" id="KW-0520">NAD</keyword>
<evidence type="ECO:0000256" key="1">
    <source>
        <dbReference type="ARBA" id="ARBA00005854"/>
    </source>
</evidence>
<evidence type="ECO:0000259" key="5">
    <source>
        <dbReference type="Pfam" id="PF00389"/>
    </source>
</evidence>
<dbReference type="InterPro" id="IPR050857">
    <property type="entry name" value="D-2-hydroxyacid_DH"/>
</dbReference>
<reference evidence="8" key="1">
    <citation type="journal article" date="2019" name="Int. J. Syst. Evol. Microbiol.">
        <title>The Global Catalogue of Microorganisms (GCM) 10K type strain sequencing project: providing services to taxonomists for standard genome sequencing and annotation.</title>
        <authorList>
            <consortium name="The Broad Institute Genomics Platform"/>
            <consortium name="The Broad Institute Genome Sequencing Center for Infectious Disease"/>
            <person name="Wu L."/>
            <person name="Ma J."/>
        </authorList>
    </citation>
    <scope>NUCLEOTIDE SEQUENCE [LARGE SCALE GENOMIC DNA]</scope>
    <source>
        <strain evidence="8">KCTC 23314</strain>
    </source>
</reference>
<dbReference type="PROSITE" id="PS00671">
    <property type="entry name" value="D_2_HYDROXYACID_DH_3"/>
    <property type="match status" value="1"/>
</dbReference>
<evidence type="ECO:0000259" key="6">
    <source>
        <dbReference type="Pfam" id="PF02826"/>
    </source>
</evidence>
<dbReference type="Pfam" id="PF02826">
    <property type="entry name" value="2-Hacid_dh_C"/>
    <property type="match status" value="1"/>
</dbReference>
<evidence type="ECO:0000313" key="7">
    <source>
        <dbReference type="EMBL" id="GHD03593.1"/>
    </source>
</evidence>
<dbReference type="EMBL" id="BMYK01000045">
    <property type="protein sequence ID" value="GHD03593.1"/>
    <property type="molecule type" value="Genomic_DNA"/>
</dbReference>
<evidence type="ECO:0000256" key="4">
    <source>
        <dbReference type="RuleBase" id="RU003719"/>
    </source>
</evidence>
<dbReference type="Pfam" id="PF00389">
    <property type="entry name" value="2-Hacid_dh"/>
    <property type="match status" value="1"/>
</dbReference>
<dbReference type="PANTHER" id="PTHR42789">
    <property type="entry name" value="D-ISOMER SPECIFIC 2-HYDROXYACID DEHYDROGENASE FAMILY PROTEIN (AFU_ORTHOLOGUE AFUA_6G10090)"/>
    <property type="match status" value="1"/>
</dbReference>
<comment type="caution">
    <text evidence="7">The sequence shown here is derived from an EMBL/GenBank/DDBJ whole genome shotgun (WGS) entry which is preliminary data.</text>
</comment>
<sequence length="338" mass="34852">MAPPLPLVLVTHPRDRLASYFGDEALARLRRIARVRLNGGEDDLAGPALVRAAQGCAVVIAYRQTPVDAAVFAALPQLQAVVRCAVDIRTIDVAAASAQGVLVTQASAGFMASVSEWIVGAMVGLARHIPAADAQYKAGAQPTPRMGRELRGACLGVVGYGQIARYLCPIARALGMRVLVSDPFAQVHGEGLAQVDLPTLLAQADHVVCLAPALAATENLLNAAAFAAMRPGSFFVNASRGNLVDEAALLQALDSGHLAGAALDVGRAPDQMPSPALARHPHVLATPHIGGLTPPAIEHQALETVAQTAEILQGRIPAGAVNAPLATRLRLSGTGDGA</sequence>
<keyword evidence="2 4" id="KW-0560">Oxidoreductase</keyword>
<proteinExistence type="inferred from homology"/>
<name>A0ABQ3GG19_9BURK</name>
<dbReference type="InterPro" id="IPR036291">
    <property type="entry name" value="NAD(P)-bd_dom_sf"/>
</dbReference>
<dbReference type="InterPro" id="IPR006139">
    <property type="entry name" value="D-isomer_2_OHA_DH_cat_dom"/>
</dbReference>
<evidence type="ECO:0000256" key="2">
    <source>
        <dbReference type="ARBA" id="ARBA00023002"/>
    </source>
</evidence>
<protein>
    <submittedName>
        <fullName evidence="7">2-hydroxyacid dehydrogenase</fullName>
    </submittedName>
</protein>
<organism evidence="7 8">
    <name type="scientific">Pseudorhodoferax aquiterrae</name>
    <dbReference type="NCBI Taxonomy" id="747304"/>
    <lineage>
        <taxon>Bacteria</taxon>
        <taxon>Pseudomonadati</taxon>
        <taxon>Pseudomonadota</taxon>
        <taxon>Betaproteobacteria</taxon>
        <taxon>Burkholderiales</taxon>
        <taxon>Comamonadaceae</taxon>
    </lineage>
</organism>
<dbReference type="SUPFAM" id="SSF51735">
    <property type="entry name" value="NAD(P)-binding Rossmann-fold domains"/>
    <property type="match status" value="1"/>
</dbReference>
<evidence type="ECO:0000313" key="8">
    <source>
        <dbReference type="Proteomes" id="UP000626210"/>
    </source>
</evidence>
<dbReference type="InterPro" id="IPR029753">
    <property type="entry name" value="D-isomer_DH_CS"/>
</dbReference>
<dbReference type="Proteomes" id="UP000626210">
    <property type="component" value="Unassembled WGS sequence"/>
</dbReference>
<dbReference type="InterPro" id="IPR006140">
    <property type="entry name" value="D-isomer_DH_NAD-bd"/>
</dbReference>
<gene>
    <name evidence="7" type="ORF">GCM10007320_63820</name>
</gene>
<dbReference type="Gene3D" id="3.40.50.720">
    <property type="entry name" value="NAD(P)-binding Rossmann-like Domain"/>
    <property type="match status" value="2"/>
</dbReference>
<accession>A0ABQ3GG19</accession>